<keyword evidence="1" id="KW-1133">Transmembrane helix</keyword>
<protein>
    <submittedName>
        <fullName evidence="2">Uncharacterized protein</fullName>
    </submittedName>
</protein>
<reference evidence="2 3" key="1">
    <citation type="submission" date="2024-01" db="EMBL/GenBank/DDBJ databases">
        <title>The genomes of 5 underutilized Papilionoideae crops provide insights into root nodulation and disease resistanc.</title>
        <authorList>
            <person name="Jiang F."/>
        </authorList>
    </citation>
    <scope>NUCLEOTIDE SEQUENCE [LARGE SCALE GENOMIC DNA]</scope>
    <source>
        <strain evidence="2">LVBAO_FW01</strain>
        <tissue evidence="2">Leaves</tissue>
    </source>
</reference>
<accession>A0AAN9Q5X9</accession>
<gene>
    <name evidence="2" type="ORF">VNO77_25982</name>
</gene>
<evidence type="ECO:0000313" key="2">
    <source>
        <dbReference type="EMBL" id="KAK7322594.1"/>
    </source>
</evidence>
<evidence type="ECO:0000313" key="3">
    <source>
        <dbReference type="Proteomes" id="UP001367508"/>
    </source>
</evidence>
<keyword evidence="1" id="KW-0472">Membrane</keyword>
<proteinExistence type="predicted"/>
<comment type="caution">
    <text evidence="2">The sequence shown here is derived from an EMBL/GenBank/DDBJ whole genome shotgun (WGS) entry which is preliminary data.</text>
</comment>
<dbReference type="EMBL" id="JAYMYQ010000006">
    <property type="protein sequence ID" value="KAK7322594.1"/>
    <property type="molecule type" value="Genomic_DNA"/>
</dbReference>
<dbReference type="Proteomes" id="UP001367508">
    <property type="component" value="Unassembled WGS sequence"/>
</dbReference>
<feature type="transmembrane region" description="Helical" evidence="1">
    <location>
        <begin position="128"/>
        <end position="146"/>
    </location>
</feature>
<keyword evidence="3" id="KW-1185">Reference proteome</keyword>
<name>A0AAN9Q5X9_CANGL</name>
<dbReference type="AlphaFoldDB" id="A0AAN9Q5X9"/>
<evidence type="ECO:0000256" key="1">
    <source>
        <dbReference type="SAM" id="Phobius"/>
    </source>
</evidence>
<keyword evidence="1" id="KW-0812">Transmembrane</keyword>
<organism evidence="2 3">
    <name type="scientific">Canavalia gladiata</name>
    <name type="common">Sword bean</name>
    <name type="synonym">Dolichos gladiatus</name>
    <dbReference type="NCBI Taxonomy" id="3824"/>
    <lineage>
        <taxon>Eukaryota</taxon>
        <taxon>Viridiplantae</taxon>
        <taxon>Streptophyta</taxon>
        <taxon>Embryophyta</taxon>
        <taxon>Tracheophyta</taxon>
        <taxon>Spermatophyta</taxon>
        <taxon>Magnoliopsida</taxon>
        <taxon>eudicotyledons</taxon>
        <taxon>Gunneridae</taxon>
        <taxon>Pentapetalae</taxon>
        <taxon>rosids</taxon>
        <taxon>fabids</taxon>
        <taxon>Fabales</taxon>
        <taxon>Fabaceae</taxon>
        <taxon>Papilionoideae</taxon>
        <taxon>50 kb inversion clade</taxon>
        <taxon>NPAAA clade</taxon>
        <taxon>indigoferoid/millettioid clade</taxon>
        <taxon>Phaseoleae</taxon>
        <taxon>Canavalia</taxon>
    </lineage>
</organism>
<sequence>MITTKDNLNKANGIRNPAHNLFYLGKVRGGTSKKQRRQNRLNPECKTLLKLTIDISTMVIAYSSPFSVYMGRGHYNLDHVASPILNWAARTILSQGPAAVNEMKSQAILNWACTGIIFCNKMENTRKFVVALTFLLAFFIIGSDMCKKSEARGPIVHYVPCSTNSDCTSNSCIIRDCDCQCVNKLCQCIFHSFPQNSRSYAPSN</sequence>